<feature type="domain" description="SMP-LTD" evidence="14">
    <location>
        <begin position="95"/>
        <end position="276"/>
    </location>
</feature>
<dbReference type="InterPro" id="IPR035892">
    <property type="entry name" value="C2_domain_sf"/>
</dbReference>
<dbReference type="GO" id="GO:0008289">
    <property type="term" value="F:lipid binding"/>
    <property type="evidence" value="ECO:0007669"/>
    <property type="project" value="UniProtKB-KW"/>
</dbReference>
<dbReference type="AlphaFoldDB" id="G0U4C4"/>
<evidence type="ECO:0000256" key="9">
    <source>
        <dbReference type="ARBA" id="ARBA00023055"/>
    </source>
</evidence>
<evidence type="ECO:0000256" key="4">
    <source>
        <dbReference type="ARBA" id="ARBA00022692"/>
    </source>
</evidence>
<evidence type="ECO:0000256" key="7">
    <source>
        <dbReference type="ARBA" id="ARBA00022837"/>
    </source>
</evidence>
<evidence type="ECO:0000259" key="14">
    <source>
        <dbReference type="PROSITE" id="PS51847"/>
    </source>
</evidence>
<feature type="domain" description="C2" evidence="13">
    <location>
        <begin position="479"/>
        <end position="596"/>
    </location>
</feature>
<name>G0U4C4_TRYVY</name>
<evidence type="ECO:0000256" key="11">
    <source>
        <dbReference type="ARBA" id="ARBA00023136"/>
    </source>
</evidence>
<dbReference type="PROSITE" id="PS51847">
    <property type="entry name" value="SMP"/>
    <property type="match status" value="1"/>
</dbReference>
<dbReference type="Pfam" id="PF00168">
    <property type="entry name" value="C2"/>
    <property type="match status" value="1"/>
</dbReference>
<dbReference type="GO" id="GO:0005783">
    <property type="term" value="C:endoplasmic reticulum"/>
    <property type="evidence" value="ECO:0007669"/>
    <property type="project" value="TreeGrafter"/>
</dbReference>
<evidence type="ECO:0000256" key="8">
    <source>
        <dbReference type="ARBA" id="ARBA00022989"/>
    </source>
</evidence>
<dbReference type="Pfam" id="PF17047">
    <property type="entry name" value="SMP_LBD"/>
    <property type="match status" value="1"/>
</dbReference>
<evidence type="ECO:0000256" key="6">
    <source>
        <dbReference type="ARBA" id="ARBA00022737"/>
    </source>
</evidence>
<keyword evidence="9" id="KW-0445">Lipid transport</keyword>
<comment type="similarity">
    <text evidence="2">Belongs to the synaptotagmin family.</text>
</comment>
<dbReference type="VEuPathDB" id="TriTrypDB:TvY486_1013310"/>
<feature type="transmembrane region" description="Helical" evidence="12">
    <location>
        <begin position="7"/>
        <end position="29"/>
    </location>
</feature>
<evidence type="ECO:0000256" key="5">
    <source>
        <dbReference type="ARBA" id="ARBA00022723"/>
    </source>
</evidence>
<keyword evidence="8 12" id="KW-1133">Transmembrane helix</keyword>
<dbReference type="EMBL" id="HE573026">
    <property type="protein sequence ID" value="CCC52288.1"/>
    <property type="molecule type" value="Genomic_DNA"/>
</dbReference>
<dbReference type="SMART" id="SM00239">
    <property type="entry name" value="C2"/>
    <property type="match status" value="1"/>
</dbReference>
<comment type="subcellular location">
    <subcellularLocation>
        <location evidence="1">Membrane</location>
        <topology evidence="1">Single-pass membrane protein</topology>
    </subcellularLocation>
</comment>
<dbReference type="GO" id="GO:0046872">
    <property type="term" value="F:metal ion binding"/>
    <property type="evidence" value="ECO:0007669"/>
    <property type="project" value="UniProtKB-KW"/>
</dbReference>
<dbReference type="SUPFAM" id="SSF49562">
    <property type="entry name" value="C2 domain (Calcium/lipid-binding domain, CaLB)"/>
    <property type="match status" value="1"/>
</dbReference>
<dbReference type="InterPro" id="IPR031468">
    <property type="entry name" value="SMP_LBD"/>
</dbReference>
<keyword evidence="6" id="KW-0677">Repeat</keyword>
<organism evidence="15">
    <name type="scientific">Trypanosoma vivax (strain Y486)</name>
    <dbReference type="NCBI Taxonomy" id="1055687"/>
    <lineage>
        <taxon>Eukaryota</taxon>
        <taxon>Discoba</taxon>
        <taxon>Euglenozoa</taxon>
        <taxon>Kinetoplastea</taxon>
        <taxon>Metakinetoplastina</taxon>
        <taxon>Trypanosomatida</taxon>
        <taxon>Trypanosomatidae</taxon>
        <taxon>Trypanosoma</taxon>
        <taxon>Duttonella</taxon>
    </lineage>
</organism>
<evidence type="ECO:0000313" key="15">
    <source>
        <dbReference type="EMBL" id="CCC52288.1"/>
    </source>
</evidence>
<keyword evidence="5" id="KW-0479">Metal-binding</keyword>
<dbReference type="GO" id="GO:0016020">
    <property type="term" value="C:membrane"/>
    <property type="evidence" value="ECO:0007669"/>
    <property type="project" value="UniProtKB-SubCell"/>
</dbReference>
<keyword evidence="3" id="KW-0813">Transport</keyword>
<evidence type="ECO:0000256" key="1">
    <source>
        <dbReference type="ARBA" id="ARBA00004167"/>
    </source>
</evidence>
<evidence type="ECO:0000259" key="13">
    <source>
        <dbReference type="PROSITE" id="PS50004"/>
    </source>
</evidence>
<reference evidence="15" key="1">
    <citation type="journal article" date="2012" name="Proc. Natl. Acad. Sci. U.S.A.">
        <title>Antigenic diversity is generated by distinct evolutionary mechanisms in African trypanosome species.</title>
        <authorList>
            <person name="Jackson A.P."/>
            <person name="Berry A."/>
            <person name="Aslett M."/>
            <person name="Allison H.C."/>
            <person name="Burton P."/>
            <person name="Vavrova-Anderson J."/>
            <person name="Brown R."/>
            <person name="Browne H."/>
            <person name="Corton N."/>
            <person name="Hauser H."/>
            <person name="Gamble J."/>
            <person name="Gilderthorp R."/>
            <person name="Marcello L."/>
            <person name="McQuillan J."/>
            <person name="Otto T.D."/>
            <person name="Quail M.A."/>
            <person name="Sanders M.J."/>
            <person name="van Tonder A."/>
            <person name="Ginger M.L."/>
            <person name="Field M.C."/>
            <person name="Barry J.D."/>
            <person name="Hertz-Fowler C."/>
            <person name="Berriman M."/>
        </authorList>
    </citation>
    <scope>NUCLEOTIDE SEQUENCE</scope>
    <source>
        <strain evidence="15">Y486</strain>
    </source>
</reference>
<keyword evidence="11 12" id="KW-0472">Membrane</keyword>
<evidence type="ECO:0000256" key="3">
    <source>
        <dbReference type="ARBA" id="ARBA00022448"/>
    </source>
</evidence>
<accession>G0U4C4</accession>
<keyword evidence="10" id="KW-0446">Lipid-binding</keyword>
<feature type="transmembrane region" description="Helical" evidence="12">
    <location>
        <begin position="35"/>
        <end position="56"/>
    </location>
</feature>
<dbReference type="Gene3D" id="2.60.40.150">
    <property type="entry name" value="C2 domain"/>
    <property type="match status" value="1"/>
</dbReference>
<dbReference type="PROSITE" id="PS50004">
    <property type="entry name" value="C2"/>
    <property type="match status" value="1"/>
</dbReference>
<dbReference type="GO" id="GO:0006869">
    <property type="term" value="P:lipid transport"/>
    <property type="evidence" value="ECO:0007669"/>
    <property type="project" value="UniProtKB-KW"/>
</dbReference>
<dbReference type="CDD" id="cd21677">
    <property type="entry name" value="SMP_SYT"/>
    <property type="match status" value="1"/>
</dbReference>
<dbReference type="InterPro" id="IPR039010">
    <property type="entry name" value="Synaptotagmin_SMP"/>
</dbReference>
<dbReference type="CDD" id="cd00030">
    <property type="entry name" value="C2"/>
    <property type="match status" value="1"/>
</dbReference>
<dbReference type="InterPro" id="IPR000008">
    <property type="entry name" value="C2_dom"/>
</dbReference>
<dbReference type="PANTHER" id="PTHR10774:SF190">
    <property type="entry name" value="C2 CALCIUM_LIPID-BINDING ENDONUCLEASE_EXONUCLEASE_PHOSPHATASE-RELATED"/>
    <property type="match status" value="1"/>
</dbReference>
<sequence>MDISQIMSFFAGPSLGPFPIATAVVALWVVLRCVYAVGFLLLLELCLVSSAVSYVLRRESRRKMITTHQIHLLLQDPKNVSKVMGENMPEWLKRPSGGVQWLNYMVSGMWKEIAAAAERDLRLFIEPMLDYYKPSVVQDIKLKQCLLGQQPFVINSIQNISDHSNKTVLDITLSWDSDMDICFRVQIPGPCINVHVRRFQIDLQIRLTLGPHVSRWPCFGTMGISIMKIWLLNFDLSAAGVSLDAVPAVGAFVDNFIRSTLVGMMQHPKKLVLPILEGYTTEYSRTDAALGVLRVRLRAVKEWYHRYVSDRQRTPYYIKLLMSSDSDNKAPLKSKTYKGLDSELVDEFSFVLYDRKRILHFWLYFDIPGYDHLVGECDVPVVSLLGNEPIGFTCCMVRNAEPHVKVRAKLIISTVFKPYRHRNGSTAESVANTGTRPPDESVDALHGNLSASAHPPSSMVSKNIAGSQKPSECDGILAPGASSTVSNAHGVDDAGGWTLFITIFQCNGLKNMETFGTSDPYVVLRLKEQVCKSPYISCTLDPVFNFEAEMQVYDTSSDILRIAIVDKNDLSKDAVMGKVSIPLKQVASAPGHNLHRKVNLEPQGTALIQLKLLRF</sequence>
<proteinExistence type="inferred from homology"/>
<evidence type="ECO:0000256" key="12">
    <source>
        <dbReference type="SAM" id="Phobius"/>
    </source>
</evidence>
<dbReference type="PANTHER" id="PTHR10774">
    <property type="entry name" value="EXTENDED SYNAPTOTAGMIN-RELATED"/>
    <property type="match status" value="1"/>
</dbReference>
<dbReference type="InterPro" id="IPR045050">
    <property type="entry name" value="Synaptotagmin_plant"/>
</dbReference>
<protein>
    <submittedName>
        <fullName evidence="15">Putative calcium-dependent lipid binding protein</fullName>
    </submittedName>
</protein>
<keyword evidence="7" id="KW-0106">Calcium</keyword>
<evidence type="ECO:0000256" key="2">
    <source>
        <dbReference type="ARBA" id="ARBA00006996"/>
    </source>
</evidence>
<keyword evidence="4 12" id="KW-0812">Transmembrane</keyword>
<gene>
    <name evidence="15" type="ORF">TVY486_1013310</name>
</gene>
<evidence type="ECO:0000256" key="10">
    <source>
        <dbReference type="ARBA" id="ARBA00023121"/>
    </source>
</evidence>